<accession>A0AAV4P7V9</accession>
<gene>
    <name evidence="1" type="ORF">CDAR_581071</name>
</gene>
<sequence length="110" mass="11940">MVLESDNGAINHILFFARVREKVAPPLFKKEDLHNSFHSRRCQKSLSSLGCRVLTCDIQFFSPRLWDAGKAGGGGCLVIGVSGGEVLVGHAINVSDVGSRMFEAFGLTNF</sequence>
<evidence type="ECO:0000313" key="1">
    <source>
        <dbReference type="EMBL" id="GIX93114.1"/>
    </source>
</evidence>
<dbReference type="EMBL" id="BPLQ01002455">
    <property type="protein sequence ID" value="GIX93114.1"/>
    <property type="molecule type" value="Genomic_DNA"/>
</dbReference>
<dbReference type="AlphaFoldDB" id="A0AAV4P7V9"/>
<protein>
    <submittedName>
        <fullName evidence="1">Uncharacterized protein</fullName>
    </submittedName>
</protein>
<reference evidence="1 2" key="1">
    <citation type="submission" date="2021-06" db="EMBL/GenBank/DDBJ databases">
        <title>Caerostris darwini draft genome.</title>
        <authorList>
            <person name="Kono N."/>
            <person name="Arakawa K."/>
        </authorList>
    </citation>
    <scope>NUCLEOTIDE SEQUENCE [LARGE SCALE GENOMIC DNA]</scope>
</reference>
<proteinExistence type="predicted"/>
<evidence type="ECO:0000313" key="2">
    <source>
        <dbReference type="Proteomes" id="UP001054837"/>
    </source>
</evidence>
<name>A0AAV4P7V9_9ARAC</name>
<organism evidence="1 2">
    <name type="scientific">Caerostris darwini</name>
    <dbReference type="NCBI Taxonomy" id="1538125"/>
    <lineage>
        <taxon>Eukaryota</taxon>
        <taxon>Metazoa</taxon>
        <taxon>Ecdysozoa</taxon>
        <taxon>Arthropoda</taxon>
        <taxon>Chelicerata</taxon>
        <taxon>Arachnida</taxon>
        <taxon>Araneae</taxon>
        <taxon>Araneomorphae</taxon>
        <taxon>Entelegynae</taxon>
        <taxon>Araneoidea</taxon>
        <taxon>Araneidae</taxon>
        <taxon>Caerostris</taxon>
    </lineage>
</organism>
<keyword evidence="2" id="KW-1185">Reference proteome</keyword>
<comment type="caution">
    <text evidence="1">The sequence shown here is derived from an EMBL/GenBank/DDBJ whole genome shotgun (WGS) entry which is preliminary data.</text>
</comment>
<dbReference type="Proteomes" id="UP001054837">
    <property type="component" value="Unassembled WGS sequence"/>
</dbReference>